<gene>
    <name evidence="1" type="ORF">FEZ63_08130</name>
</gene>
<reference evidence="1 2" key="1">
    <citation type="journal article" date="2019" name="Microorganisms">
        <title>Genome Insights into the Novel Species Microvirga brassicacearum, a Rapeseed Endophyte with Biotechnological Potential.</title>
        <authorList>
            <person name="Jimenez-Gomez A."/>
            <person name="Saati-Santamaria Z."/>
            <person name="Igual J.M."/>
            <person name="Rivas R."/>
            <person name="Mateos P.F."/>
            <person name="Garcia-Fraile P."/>
        </authorList>
    </citation>
    <scope>NUCLEOTIDE SEQUENCE [LARGE SCALE GENOMIC DNA]</scope>
    <source>
        <strain evidence="1 2">CDVBN77</strain>
    </source>
</reference>
<protein>
    <submittedName>
        <fullName evidence="1">Uncharacterized protein</fullName>
    </submittedName>
</protein>
<keyword evidence="2" id="KW-1185">Reference proteome</keyword>
<dbReference type="NCBIfam" id="TIGR01053">
    <property type="entry name" value="LSD1"/>
    <property type="match status" value="1"/>
</dbReference>
<evidence type="ECO:0000313" key="1">
    <source>
        <dbReference type="EMBL" id="KAB0267747.1"/>
    </source>
</evidence>
<proteinExistence type="predicted"/>
<name>A0A5N3PDB6_9HYPH</name>
<dbReference type="EMBL" id="VCMV01000013">
    <property type="protein sequence ID" value="KAB0267747.1"/>
    <property type="molecule type" value="Genomic_DNA"/>
</dbReference>
<evidence type="ECO:0000313" key="2">
    <source>
        <dbReference type="Proteomes" id="UP000325684"/>
    </source>
</evidence>
<dbReference type="Proteomes" id="UP000325684">
    <property type="component" value="Unassembled WGS sequence"/>
</dbReference>
<sequence>MPSLSSCRKPLSLPAG</sequence>
<accession>A0A5N3PDB6</accession>
<comment type="caution">
    <text evidence="1">The sequence shown here is derived from an EMBL/GenBank/DDBJ whole genome shotgun (WGS) entry which is preliminary data.</text>
</comment>
<organism evidence="1 2">
    <name type="scientific">Microvirga brassicacearum</name>
    <dbReference type="NCBI Taxonomy" id="2580413"/>
    <lineage>
        <taxon>Bacteria</taxon>
        <taxon>Pseudomonadati</taxon>
        <taxon>Pseudomonadota</taxon>
        <taxon>Alphaproteobacteria</taxon>
        <taxon>Hyphomicrobiales</taxon>
        <taxon>Methylobacteriaceae</taxon>
        <taxon>Microvirga</taxon>
    </lineage>
</organism>
<dbReference type="AlphaFoldDB" id="A0A5N3PDB6"/>